<evidence type="ECO:0000313" key="2">
    <source>
        <dbReference type="EMBL" id="MBB5046151.1"/>
    </source>
</evidence>
<gene>
    <name evidence="2" type="ORF">HNR60_000893</name>
</gene>
<feature type="signal peptide" evidence="1">
    <location>
        <begin position="1"/>
        <end position="35"/>
    </location>
</feature>
<proteinExistence type="predicted"/>
<keyword evidence="3" id="KW-1185">Reference proteome</keyword>
<organism evidence="2 3">
    <name type="scientific">Rhodopseudomonas rhenobacensis</name>
    <dbReference type="NCBI Taxonomy" id="87461"/>
    <lineage>
        <taxon>Bacteria</taxon>
        <taxon>Pseudomonadati</taxon>
        <taxon>Pseudomonadota</taxon>
        <taxon>Alphaproteobacteria</taxon>
        <taxon>Hyphomicrobiales</taxon>
        <taxon>Nitrobacteraceae</taxon>
        <taxon>Rhodopseudomonas</taxon>
    </lineage>
</organism>
<evidence type="ECO:0008006" key="4">
    <source>
        <dbReference type="Google" id="ProtNLM"/>
    </source>
</evidence>
<protein>
    <recommendedName>
        <fullName evidence="4">Tat (Twin-arginine translocation) pathway signal sequence</fullName>
    </recommendedName>
</protein>
<comment type="caution">
    <text evidence="2">The sequence shown here is derived from an EMBL/GenBank/DDBJ whole genome shotgun (WGS) entry which is preliminary data.</text>
</comment>
<evidence type="ECO:0000313" key="3">
    <source>
        <dbReference type="Proteomes" id="UP000542353"/>
    </source>
</evidence>
<dbReference type="Proteomes" id="UP000542353">
    <property type="component" value="Unassembled WGS sequence"/>
</dbReference>
<dbReference type="PROSITE" id="PS51318">
    <property type="entry name" value="TAT"/>
    <property type="match status" value="1"/>
</dbReference>
<dbReference type="RefSeq" id="WP_184254719.1">
    <property type="nucleotide sequence ID" value="NZ_JACHIH010000003.1"/>
</dbReference>
<dbReference type="InterPro" id="IPR006311">
    <property type="entry name" value="TAT_signal"/>
</dbReference>
<name>A0A7W7Z192_9BRAD</name>
<evidence type="ECO:0000256" key="1">
    <source>
        <dbReference type="SAM" id="SignalP"/>
    </source>
</evidence>
<reference evidence="2 3" key="1">
    <citation type="submission" date="2020-08" db="EMBL/GenBank/DDBJ databases">
        <title>Genomic Encyclopedia of Type Strains, Phase IV (KMG-IV): sequencing the most valuable type-strain genomes for metagenomic binning, comparative biology and taxonomic classification.</title>
        <authorList>
            <person name="Goeker M."/>
        </authorList>
    </citation>
    <scope>NUCLEOTIDE SEQUENCE [LARGE SCALE GENOMIC DNA]</scope>
    <source>
        <strain evidence="2 3">DSM 12706</strain>
    </source>
</reference>
<dbReference type="AlphaFoldDB" id="A0A7W7Z192"/>
<feature type="chain" id="PRO_5030567943" description="Tat (Twin-arginine translocation) pathway signal sequence" evidence="1">
    <location>
        <begin position="36"/>
        <end position="210"/>
    </location>
</feature>
<keyword evidence="1" id="KW-0732">Signal</keyword>
<accession>A0A7W7Z192</accession>
<dbReference type="EMBL" id="JACHIH010000003">
    <property type="protein sequence ID" value="MBB5046151.1"/>
    <property type="molecule type" value="Genomic_DNA"/>
</dbReference>
<sequence length="210" mass="23299">MTDARPMFPPVDTSRRGFLTHTAALAAASTAMALAAPLPPAEAAGVAPIVASEAVDPFFIEIKAEIDERLTQWHQLDAKCKIGDRALKAWEARNPLPDMIWDEAADEWKKDIGTIRSDWHERRQKVMWQTKVGELKGRRNEVEAAYCESISEFAAIPATNLPVLIFKIETGIMMDSRDGTIARSVLFDIARLRRSGDFLYDAANSQTAQG</sequence>